<evidence type="ECO:0000256" key="11">
    <source>
        <dbReference type="SAM" id="Phobius"/>
    </source>
</evidence>
<dbReference type="SUPFAM" id="SSF48264">
    <property type="entry name" value="Cytochrome P450"/>
    <property type="match status" value="1"/>
</dbReference>
<evidence type="ECO:0000256" key="5">
    <source>
        <dbReference type="ARBA" id="ARBA00022989"/>
    </source>
</evidence>
<name>A0ABD3H919_9MARC</name>
<comment type="caution">
    <text evidence="12">The sequence shown here is derived from an EMBL/GenBank/DDBJ whole genome shotgun (WGS) entry which is preliminary data.</text>
</comment>
<dbReference type="InterPro" id="IPR001128">
    <property type="entry name" value="Cyt_P450"/>
</dbReference>
<comment type="cofactor">
    <cofactor evidence="9">
        <name>heme</name>
        <dbReference type="ChEBI" id="CHEBI:30413"/>
    </cofactor>
</comment>
<keyword evidence="5 11" id="KW-1133">Transmembrane helix</keyword>
<evidence type="ECO:0000256" key="8">
    <source>
        <dbReference type="ARBA" id="ARBA00023136"/>
    </source>
</evidence>
<dbReference type="AlphaFoldDB" id="A0ABD3H919"/>
<keyword evidence="8 11" id="KW-0472">Membrane</keyword>
<organism evidence="12 13">
    <name type="scientific">Riccia sorocarpa</name>
    <dbReference type="NCBI Taxonomy" id="122646"/>
    <lineage>
        <taxon>Eukaryota</taxon>
        <taxon>Viridiplantae</taxon>
        <taxon>Streptophyta</taxon>
        <taxon>Embryophyta</taxon>
        <taxon>Marchantiophyta</taxon>
        <taxon>Marchantiopsida</taxon>
        <taxon>Marchantiidae</taxon>
        <taxon>Marchantiales</taxon>
        <taxon>Ricciaceae</taxon>
        <taxon>Riccia</taxon>
    </lineage>
</organism>
<keyword evidence="6 10" id="KW-0560">Oxidoreductase</keyword>
<dbReference type="PANTHER" id="PTHR24286:SF194">
    <property type="entry name" value="STEROID (22S)-HYDROXYLASE"/>
    <property type="match status" value="1"/>
</dbReference>
<evidence type="ECO:0000313" key="13">
    <source>
        <dbReference type="Proteomes" id="UP001633002"/>
    </source>
</evidence>
<dbReference type="PRINTS" id="PR00385">
    <property type="entry name" value="P450"/>
</dbReference>
<evidence type="ECO:0008006" key="14">
    <source>
        <dbReference type="Google" id="ProtNLM"/>
    </source>
</evidence>
<dbReference type="InterPro" id="IPR002403">
    <property type="entry name" value="Cyt_P450_E_grp-IV"/>
</dbReference>
<dbReference type="PROSITE" id="PS00086">
    <property type="entry name" value="CYTOCHROME_P450"/>
    <property type="match status" value="1"/>
</dbReference>
<dbReference type="Gene3D" id="1.10.630.10">
    <property type="entry name" value="Cytochrome P450"/>
    <property type="match status" value="1"/>
</dbReference>
<keyword evidence="13" id="KW-1185">Reference proteome</keyword>
<accession>A0ABD3H919</accession>
<evidence type="ECO:0000256" key="9">
    <source>
        <dbReference type="PIRSR" id="PIRSR602403-1"/>
    </source>
</evidence>
<comment type="subcellular location">
    <subcellularLocation>
        <location evidence="1">Membrane</location>
        <topology evidence="1">Single-pass membrane protein</topology>
    </subcellularLocation>
</comment>
<evidence type="ECO:0000256" key="1">
    <source>
        <dbReference type="ARBA" id="ARBA00004167"/>
    </source>
</evidence>
<dbReference type="GO" id="GO:0016020">
    <property type="term" value="C:membrane"/>
    <property type="evidence" value="ECO:0007669"/>
    <property type="project" value="UniProtKB-SubCell"/>
</dbReference>
<feature type="binding site" description="axial binding residue" evidence="9">
    <location>
        <position position="424"/>
    </location>
    <ligand>
        <name>heme</name>
        <dbReference type="ChEBI" id="CHEBI:30413"/>
    </ligand>
    <ligandPart>
        <name>Fe</name>
        <dbReference type="ChEBI" id="CHEBI:18248"/>
    </ligandPart>
</feature>
<dbReference type="GO" id="GO:0004497">
    <property type="term" value="F:monooxygenase activity"/>
    <property type="evidence" value="ECO:0007669"/>
    <property type="project" value="UniProtKB-KW"/>
</dbReference>
<proteinExistence type="inferred from homology"/>
<dbReference type="Pfam" id="PF00067">
    <property type="entry name" value="p450"/>
    <property type="match status" value="1"/>
</dbReference>
<dbReference type="EMBL" id="JBJQOH010000004">
    <property type="protein sequence ID" value="KAL3686997.1"/>
    <property type="molecule type" value="Genomic_DNA"/>
</dbReference>
<evidence type="ECO:0000256" key="3">
    <source>
        <dbReference type="ARBA" id="ARBA00022692"/>
    </source>
</evidence>
<dbReference type="InterPro" id="IPR036396">
    <property type="entry name" value="Cyt_P450_sf"/>
</dbReference>
<keyword evidence="3 11" id="KW-0812">Transmembrane</keyword>
<sequence length="485" mass="55651">MTVMEEGQWWSYVSLGVAMLLVAVTFMARNFNEWANPVRLKPGDPPLPPGKMGWPLIGETLRFMTEDYHQLYQRKLNKFGRTWKTHVFGNPTICMTTADNAREVLITKQGMFEANYPDSMRRILGMKNFMFLRGAEHLKVKRFFQVALRPESIRSSVGQVEEMALLSLRDLEGRTISILREARLFSFNAAISLLFGASPSEEMVRLWEEFELLDKAIFSLAIDLPWTTFRKGIKARERILKLMKKKIYQRRSETGTKNNDVMSLMLQPIDGETLTDEEIADSLLAGLFAGQDTTATALHWGIYHLSQCPEALEDLTKEVDSIKRKKNDGEPLTWDDFKNMPFASAVVSESVRLNVASFLMRQAQTDVIIDGYTIPKGWTVVAWTRFFHTDPANVKDPMTFNPRRFMEEPKPSNLMIWGAGARTCPGYEFSKLEGACFFYHLINKYTWEVVPNPRRKLVNMPVPHLSDGLQIRLHKRDYGSPNTAQ</sequence>
<evidence type="ECO:0000256" key="6">
    <source>
        <dbReference type="ARBA" id="ARBA00023002"/>
    </source>
</evidence>
<feature type="transmembrane region" description="Helical" evidence="11">
    <location>
        <begin position="12"/>
        <end position="31"/>
    </location>
</feature>
<keyword evidence="9 10" id="KW-0349">Heme</keyword>
<evidence type="ECO:0000256" key="2">
    <source>
        <dbReference type="ARBA" id="ARBA00010617"/>
    </source>
</evidence>
<comment type="similarity">
    <text evidence="2 10">Belongs to the cytochrome P450 family.</text>
</comment>
<dbReference type="Proteomes" id="UP001633002">
    <property type="component" value="Unassembled WGS sequence"/>
</dbReference>
<protein>
    <recommendedName>
        <fullName evidence="14">Cytochrome P450</fullName>
    </recommendedName>
</protein>
<evidence type="ECO:0000256" key="10">
    <source>
        <dbReference type="RuleBase" id="RU000461"/>
    </source>
</evidence>
<gene>
    <name evidence="12" type="ORF">R1sor_013306</name>
</gene>
<dbReference type="PRINTS" id="PR00465">
    <property type="entry name" value="EP450IV"/>
</dbReference>
<evidence type="ECO:0000313" key="12">
    <source>
        <dbReference type="EMBL" id="KAL3686997.1"/>
    </source>
</evidence>
<keyword evidence="7 9" id="KW-0408">Iron</keyword>
<keyword evidence="4 9" id="KW-0479">Metal-binding</keyword>
<dbReference type="InterPro" id="IPR017972">
    <property type="entry name" value="Cyt_P450_CS"/>
</dbReference>
<keyword evidence="10" id="KW-0503">Monooxygenase</keyword>
<reference evidence="12 13" key="1">
    <citation type="submission" date="2024-09" db="EMBL/GenBank/DDBJ databases">
        <title>Chromosome-scale assembly of Riccia sorocarpa.</title>
        <authorList>
            <person name="Paukszto L."/>
        </authorList>
    </citation>
    <scope>NUCLEOTIDE SEQUENCE [LARGE SCALE GENOMIC DNA]</scope>
    <source>
        <strain evidence="12">LP-2024</strain>
        <tissue evidence="12">Aerial parts of the thallus</tissue>
    </source>
</reference>
<evidence type="ECO:0000256" key="7">
    <source>
        <dbReference type="ARBA" id="ARBA00023004"/>
    </source>
</evidence>
<dbReference type="GO" id="GO:0046872">
    <property type="term" value="F:metal ion binding"/>
    <property type="evidence" value="ECO:0007669"/>
    <property type="project" value="UniProtKB-KW"/>
</dbReference>
<evidence type="ECO:0000256" key="4">
    <source>
        <dbReference type="ARBA" id="ARBA00022723"/>
    </source>
</evidence>
<dbReference type="PANTHER" id="PTHR24286">
    <property type="entry name" value="CYTOCHROME P450 26"/>
    <property type="match status" value="1"/>
</dbReference>